<proteinExistence type="predicted"/>
<dbReference type="EMBL" id="QFOI01000095">
    <property type="protein sequence ID" value="PZP49772.1"/>
    <property type="molecule type" value="Genomic_DNA"/>
</dbReference>
<feature type="non-terminal residue" evidence="2">
    <location>
        <position position="1"/>
    </location>
</feature>
<reference evidence="2 3" key="1">
    <citation type="submission" date="2017-11" db="EMBL/GenBank/DDBJ databases">
        <title>Infants hospitalized years apart are colonized by the same room-sourced microbial strains.</title>
        <authorList>
            <person name="Brooks B."/>
            <person name="Olm M.R."/>
            <person name="Firek B.A."/>
            <person name="Baker R."/>
            <person name="Thomas B.C."/>
            <person name="Morowitz M.J."/>
            <person name="Banfield J.F."/>
        </authorList>
    </citation>
    <scope>NUCLEOTIDE SEQUENCE [LARGE SCALE GENOMIC DNA]</scope>
    <source>
        <strain evidence="2">S2_009_000_R2_76</strain>
    </source>
</reference>
<dbReference type="Pfam" id="PF00581">
    <property type="entry name" value="Rhodanese"/>
    <property type="match status" value="1"/>
</dbReference>
<sequence>ESNTIVLDSRSKDRYDKKHVKGAIHMAFTDFTQGNLNRLIPDPTTRILIYCNNNFMGDQVNFATKTVMPVSNTLLQDTRPVMLALNIPTFINLYGYGFKNIYELDELVNVRDSRIQFEGTDVK</sequence>
<dbReference type="Gene3D" id="3.40.250.10">
    <property type="entry name" value="Rhodanese-like domain"/>
    <property type="match status" value="1"/>
</dbReference>
<protein>
    <submittedName>
        <fullName evidence="2">Rhodanese-like domain-containing protein</fullName>
    </submittedName>
</protein>
<evidence type="ECO:0000313" key="2">
    <source>
        <dbReference type="EMBL" id="PZP49772.1"/>
    </source>
</evidence>
<dbReference type="InterPro" id="IPR036873">
    <property type="entry name" value="Rhodanese-like_dom_sf"/>
</dbReference>
<dbReference type="AlphaFoldDB" id="A0A2W5H294"/>
<evidence type="ECO:0000313" key="3">
    <source>
        <dbReference type="Proteomes" id="UP000249645"/>
    </source>
</evidence>
<gene>
    <name evidence="2" type="ORF">DI598_07040</name>
</gene>
<feature type="domain" description="Rhodanese" evidence="1">
    <location>
        <begin position="3"/>
        <end position="52"/>
    </location>
</feature>
<dbReference type="PROSITE" id="PS50206">
    <property type="entry name" value="RHODANESE_3"/>
    <property type="match status" value="1"/>
</dbReference>
<dbReference type="SUPFAM" id="SSF52821">
    <property type="entry name" value="Rhodanese/Cell cycle control phosphatase"/>
    <property type="match status" value="1"/>
</dbReference>
<dbReference type="Proteomes" id="UP000249645">
    <property type="component" value="Unassembled WGS sequence"/>
</dbReference>
<dbReference type="CDD" id="cd00158">
    <property type="entry name" value="RHOD"/>
    <property type="match status" value="1"/>
</dbReference>
<evidence type="ECO:0000259" key="1">
    <source>
        <dbReference type="PROSITE" id="PS50206"/>
    </source>
</evidence>
<accession>A0A2W5H294</accession>
<name>A0A2W5H294_9SPHI</name>
<comment type="caution">
    <text evidence="2">The sequence shown here is derived from an EMBL/GenBank/DDBJ whole genome shotgun (WGS) entry which is preliminary data.</text>
</comment>
<dbReference type="InterPro" id="IPR001763">
    <property type="entry name" value="Rhodanese-like_dom"/>
</dbReference>
<organism evidence="2 3">
    <name type="scientific">Pseudopedobacter saltans</name>
    <dbReference type="NCBI Taxonomy" id="151895"/>
    <lineage>
        <taxon>Bacteria</taxon>
        <taxon>Pseudomonadati</taxon>
        <taxon>Bacteroidota</taxon>
        <taxon>Sphingobacteriia</taxon>
        <taxon>Sphingobacteriales</taxon>
        <taxon>Sphingobacteriaceae</taxon>
        <taxon>Pseudopedobacter</taxon>
    </lineage>
</organism>